<evidence type="ECO:0000313" key="2">
    <source>
        <dbReference type="Proteomes" id="UP000290848"/>
    </source>
</evidence>
<dbReference type="PROSITE" id="PS51257">
    <property type="entry name" value="PROKAR_LIPOPROTEIN"/>
    <property type="match status" value="1"/>
</dbReference>
<gene>
    <name evidence="1" type="ORF">EKH83_14835</name>
</gene>
<organism evidence="1 2">
    <name type="scientific">Arcticibacter tournemirensis</name>
    <dbReference type="NCBI Taxonomy" id="699437"/>
    <lineage>
        <taxon>Bacteria</taxon>
        <taxon>Pseudomonadati</taxon>
        <taxon>Bacteroidota</taxon>
        <taxon>Sphingobacteriia</taxon>
        <taxon>Sphingobacteriales</taxon>
        <taxon>Sphingobacteriaceae</taxon>
        <taxon>Arcticibacter</taxon>
    </lineage>
</organism>
<protein>
    <submittedName>
        <fullName evidence="1">Uncharacterized protein</fullName>
    </submittedName>
</protein>
<evidence type="ECO:0000313" key="1">
    <source>
        <dbReference type="EMBL" id="RXF68602.1"/>
    </source>
</evidence>
<dbReference type="Proteomes" id="UP000290848">
    <property type="component" value="Unassembled WGS sequence"/>
</dbReference>
<dbReference type="RefSeq" id="WP_128770234.1">
    <property type="nucleotide sequence ID" value="NZ_RXOC01000010.1"/>
</dbReference>
<accession>A0A4V1KHW4</accession>
<name>A0A4V1KHW4_9SPHI</name>
<sequence>MRHLTLFIALAFFSIACNEDIPSGNRPYPGPTCVDHCPDEDVNFLRFVNNDNYIIYVKYGQSRDGSNFNLVSVNQVGNRGSLSMPLNNEGYNHYLFYKDPQRTAEIGRLIIKNTQPFLVQFCTVRLLHSRTFSTNEKKTTFQNQRLGAYVETYDMSSPLTNIYKLVDSRFPIPRCGNVTMPSTPSDIYRHMQFFDYANDTPGPILSSIVYRNTNSSQISLPFVMIR</sequence>
<dbReference type="AlphaFoldDB" id="A0A4V1KHW4"/>
<comment type="caution">
    <text evidence="1">The sequence shown here is derived from an EMBL/GenBank/DDBJ whole genome shotgun (WGS) entry which is preliminary data.</text>
</comment>
<proteinExistence type="predicted"/>
<reference evidence="1 2" key="1">
    <citation type="submission" date="2018-12" db="EMBL/GenBank/DDBJ databases">
        <title>The Draft Genome Sequence of the Soil Bacterium Pedobacter tournemirensis R1.</title>
        <authorList>
            <person name="He J."/>
        </authorList>
    </citation>
    <scope>NUCLEOTIDE SEQUENCE [LARGE SCALE GENOMIC DNA]</scope>
    <source>
        <strain evidence="1 2">R1</strain>
    </source>
</reference>
<dbReference type="EMBL" id="RXOC01000010">
    <property type="protein sequence ID" value="RXF68602.1"/>
    <property type="molecule type" value="Genomic_DNA"/>
</dbReference>